<dbReference type="HOGENOM" id="CLU_023257_1_0_9"/>
<dbReference type="InterPro" id="IPR002933">
    <property type="entry name" value="Peptidase_M20"/>
</dbReference>
<dbReference type="InterPro" id="IPR036264">
    <property type="entry name" value="Bact_exopeptidase_dim_dom"/>
</dbReference>
<protein>
    <submittedName>
        <fullName evidence="4">Putative hydrolase YxeP</fullName>
    </submittedName>
</protein>
<dbReference type="SUPFAM" id="SSF53187">
    <property type="entry name" value="Zn-dependent exopeptidases"/>
    <property type="match status" value="1"/>
</dbReference>
<comment type="cofactor">
    <cofactor evidence="2">
        <name>Mn(2+)</name>
        <dbReference type="ChEBI" id="CHEBI:29035"/>
    </cofactor>
    <text evidence="2">The Mn(2+) ion enhances activity.</text>
</comment>
<name>A0A078LYZ8_9STAP</name>
<feature type="binding site" evidence="2">
    <location>
        <position position="97"/>
    </location>
    <ligand>
        <name>Mn(2+)</name>
        <dbReference type="ChEBI" id="CHEBI:29035"/>
        <label>2</label>
    </ligand>
</feature>
<organism evidence="4 5">
    <name type="scientific">Jeotgalicoccus saudimassiliensis</name>
    <dbReference type="NCBI Taxonomy" id="1461582"/>
    <lineage>
        <taxon>Bacteria</taxon>
        <taxon>Bacillati</taxon>
        <taxon>Bacillota</taxon>
        <taxon>Bacilli</taxon>
        <taxon>Bacillales</taxon>
        <taxon>Staphylococcaceae</taxon>
        <taxon>Jeotgalicoccus</taxon>
    </lineage>
</organism>
<evidence type="ECO:0000256" key="1">
    <source>
        <dbReference type="ARBA" id="ARBA00006153"/>
    </source>
</evidence>
<sequence length="383" mass="42675">MSDVYHDELKFVTEHRRYLHRYPELSLEEFKTTEYIIDVLEQLGISYYKVLDTGVIAYLNGNSETTLGFRADIDALPVHEQNDVEYKSSVDNVMHACGHDGHTTALLLFAQRAKALFDKGELKHNCVFIFQPSEESNAGANLLINAWDNRPGLDAIFGVHLMPDEDEGLVLYRDDELTASATEYHFTVKGASAHVAQKHQGVSALETILKIASEVGNIQQFHLDGLNRNIIHMGQIHSGEAVNTVPANAGLSGTIRTYEASDLAVIKAQLTKIKEAAELLYGASVELHYTEGYPAVKNDGALRKTAETAITAAGLRGIEKDKPYLFGEDFSFYSNIAKTYFVFMGSRNTEKGFASSLHTDTFNFDERVLIKVADYYEALLNNY</sequence>
<keyword evidence="4" id="KW-0378">Hydrolase</keyword>
<keyword evidence="2" id="KW-0464">Manganese</keyword>
<dbReference type="EMBL" id="CCSE01000001">
    <property type="protein sequence ID" value="CEA00328.1"/>
    <property type="molecule type" value="Genomic_DNA"/>
</dbReference>
<evidence type="ECO:0000259" key="3">
    <source>
        <dbReference type="Pfam" id="PF07687"/>
    </source>
</evidence>
<dbReference type="Pfam" id="PF07687">
    <property type="entry name" value="M20_dimer"/>
    <property type="match status" value="1"/>
</dbReference>
<dbReference type="Proteomes" id="UP000044136">
    <property type="component" value="Unassembled WGS sequence"/>
</dbReference>
<dbReference type="PANTHER" id="PTHR11014:SF63">
    <property type="entry name" value="METALLOPEPTIDASE, PUTATIVE (AFU_ORTHOLOGUE AFUA_6G09600)-RELATED"/>
    <property type="match status" value="1"/>
</dbReference>
<comment type="similarity">
    <text evidence="1">Belongs to the peptidase M20 family.</text>
</comment>
<feature type="binding site" evidence="2">
    <location>
        <position position="160"/>
    </location>
    <ligand>
        <name>Mn(2+)</name>
        <dbReference type="ChEBI" id="CHEBI:29035"/>
        <label>2</label>
    </ligand>
</feature>
<feature type="binding site" evidence="2">
    <location>
        <position position="358"/>
    </location>
    <ligand>
        <name>Mn(2+)</name>
        <dbReference type="ChEBI" id="CHEBI:29035"/>
        <label>2</label>
    </ligand>
</feature>
<reference evidence="4 5" key="1">
    <citation type="submission" date="2014-07" db="EMBL/GenBank/DDBJ databases">
        <authorList>
            <person name="Urmite Genomes Urmite Genomes"/>
        </authorList>
    </citation>
    <scope>NUCLEOTIDE SEQUENCE [LARGE SCALE GENOMIC DNA]</scope>
    <source>
        <strain evidence="4 5">13MG44_air</strain>
    </source>
</reference>
<evidence type="ECO:0000256" key="2">
    <source>
        <dbReference type="PIRSR" id="PIRSR005962-1"/>
    </source>
</evidence>
<feature type="domain" description="Peptidase M20 dimerisation" evidence="3">
    <location>
        <begin position="181"/>
        <end position="273"/>
    </location>
</feature>
<dbReference type="InterPro" id="IPR017439">
    <property type="entry name" value="Amidohydrolase"/>
</dbReference>
<dbReference type="OrthoDB" id="2985724at2"/>
<dbReference type="SUPFAM" id="SSF55031">
    <property type="entry name" value="Bacterial exopeptidase dimerisation domain"/>
    <property type="match status" value="1"/>
</dbReference>
<keyword evidence="2" id="KW-0479">Metal-binding</keyword>
<evidence type="ECO:0000313" key="5">
    <source>
        <dbReference type="Proteomes" id="UP000044136"/>
    </source>
</evidence>
<feature type="binding site" evidence="2">
    <location>
        <position position="99"/>
    </location>
    <ligand>
        <name>Mn(2+)</name>
        <dbReference type="ChEBI" id="CHEBI:29035"/>
        <label>2</label>
    </ligand>
</feature>
<dbReference type="PIRSF" id="PIRSF005962">
    <property type="entry name" value="Pept_M20D_amidohydro"/>
    <property type="match status" value="1"/>
</dbReference>
<gene>
    <name evidence="4" type="primary">yxeP_2</name>
    <name evidence="4" type="ORF">BN1048_00921</name>
</gene>
<dbReference type="InterPro" id="IPR011650">
    <property type="entry name" value="Peptidase_M20_dimer"/>
</dbReference>
<keyword evidence="5" id="KW-1185">Reference proteome</keyword>
<dbReference type="eggNOG" id="COG1473">
    <property type="taxonomic scope" value="Bacteria"/>
</dbReference>
<dbReference type="Pfam" id="PF01546">
    <property type="entry name" value="Peptidase_M20"/>
    <property type="match status" value="1"/>
</dbReference>
<dbReference type="GO" id="GO:0016787">
    <property type="term" value="F:hydrolase activity"/>
    <property type="evidence" value="ECO:0007669"/>
    <property type="project" value="UniProtKB-KW"/>
</dbReference>
<evidence type="ECO:0000313" key="4">
    <source>
        <dbReference type="EMBL" id="CEA00328.1"/>
    </source>
</evidence>
<dbReference type="Gene3D" id="3.40.630.10">
    <property type="entry name" value="Zn peptidases"/>
    <property type="match status" value="1"/>
</dbReference>
<dbReference type="Gene3D" id="3.30.70.360">
    <property type="match status" value="1"/>
</dbReference>
<dbReference type="RefSeq" id="WP_035808911.1">
    <property type="nucleotide sequence ID" value="NZ_CCSE01000001.1"/>
</dbReference>
<dbReference type="STRING" id="1461582.BN1048_00921"/>
<accession>A0A078LYZ8</accession>
<dbReference type="PANTHER" id="PTHR11014">
    <property type="entry name" value="PEPTIDASE M20 FAMILY MEMBER"/>
    <property type="match status" value="1"/>
</dbReference>
<dbReference type="AlphaFoldDB" id="A0A078LYZ8"/>
<feature type="binding site" evidence="2">
    <location>
        <position position="135"/>
    </location>
    <ligand>
        <name>Mn(2+)</name>
        <dbReference type="ChEBI" id="CHEBI:29035"/>
        <label>2</label>
    </ligand>
</feature>
<dbReference type="GO" id="GO:0046872">
    <property type="term" value="F:metal ion binding"/>
    <property type="evidence" value="ECO:0007669"/>
    <property type="project" value="UniProtKB-KW"/>
</dbReference>
<proteinExistence type="inferred from homology"/>
<dbReference type="NCBIfam" id="TIGR01891">
    <property type="entry name" value="amidohydrolases"/>
    <property type="match status" value="1"/>
</dbReference>